<keyword evidence="7" id="KW-1185">Reference proteome</keyword>
<name>A0A914YTM1_9BILA</name>
<evidence type="ECO:0000313" key="8">
    <source>
        <dbReference type="WBParaSite" id="PSU_v2.g20793.t1"/>
    </source>
</evidence>
<evidence type="ECO:0000259" key="6">
    <source>
        <dbReference type="Pfam" id="PF03522"/>
    </source>
</evidence>
<organism evidence="7 8">
    <name type="scientific">Panagrolaimus superbus</name>
    <dbReference type="NCBI Taxonomy" id="310955"/>
    <lineage>
        <taxon>Eukaryota</taxon>
        <taxon>Metazoa</taxon>
        <taxon>Ecdysozoa</taxon>
        <taxon>Nematoda</taxon>
        <taxon>Chromadorea</taxon>
        <taxon>Rhabditida</taxon>
        <taxon>Tylenchina</taxon>
        <taxon>Panagrolaimomorpha</taxon>
        <taxon>Panagrolaimoidea</taxon>
        <taxon>Panagrolaimidae</taxon>
        <taxon>Panagrolaimus</taxon>
    </lineage>
</organism>
<reference evidence="8" key="1">
    <citation type="submission" date="2022-11" db="UniProtKB">
        <authorList>
            <consortium name="WormBaseParasite"/>
        </authorList>
    </citation>
    <scope>IDENTIFICATION</scope>
</reference>
<dbReference type="PANTHER" id="PTHR11827">
    <property type="entry name" value="SOLUTE CARRIER FAMILY 12, CATION COTRANSPORTERS"/>
    <property type="match status" value="1"/>
</dbReference>
<accession>A0A914YTM1</accession>
<sequence>MSVMVLRNAAGGLDFSDMMREQNIGDVSKLKIPEVVADEKLKRNESDISNEPQFHPESSEPVEHEEDDFPLDLLNEYLDEDLDDGDNNNDEEEEEGSDENYSQSEGSSDKRRDPSTGTDTYSSADEVKIKMVESQNGKNVKIEDVEAGLTKAASAFERRSLIRRRRKKQSTRNTILGIMSSRRLTTAQRELLSSINRFQRKVKKGRIDVWWLYDDGGLTLLIPYLLTQPKSYLENAELRVFTISTSASGMEQEARNMAALLSKFRINFSDVMVIPDVHKKPQASTVNEFERMIEPCRCHITDKNYQEGMITEAELASQKDKTQRQLRISELLKQHSSESDLIVL</sequence>
<keyword evidence="3" id="KW-1133">Transmembrane helix</keyword>
<proteinExistence type="predicted"/>
<dbReference type="GO" id="GO:0055078">
    <property type="term" value="P:sodium ion homeostasis"/>
    <property type="evidence" value="ECO:0007669"/>
    <property type="project" value="TreeGrafter"/>
</dbReference>
<evidence type="ECO:0000256" key="5">
    <source>
        <dbReference type="SAM" id="MobiDB-lite"/>
    </source>
</evidence>
<evidence type="ECO:0000256" key="3">
    <source>
        <dbReference type="ARBA" id="ARBA00022989"/>
    </source>
</evidence>
<dbReference type="GO" id="GO:0008511">
    <property type="term" value="F:sodium:potassium:chloride symporter activity"/>
    <property type="evidence" value="ECO:0007669"/>
    <property type="project" value="TreeGrafter"/>
</dbReference>
<dbReference type="GO" id="GO:0055075">
    <property type="term" value="P:potassium ion homeostasis"/>
    <property type="evidence" value="ECO:0007669"/>
    <property type="project" value="TreeGrafter"/>
</dbReference>
<dbReference type="AlphaFoldDB" id="A0A914YTM1"/>
<dbReference type="GO" id="GO:0055064">
    <property type="term" value="P:chloride ion homeostasis"/>
    <property type="evidence" value="ECO:0007669"/>
    <property type="project" value="TreeGrafter"/>
</dbReference>
<keyword evidence="2" id="KW-0812">Transmembrane</keyword>
<dbReference type="InterPro" id="IPR018491">
    <property type="entry name" value="SLC12_C"/>
</dbReference>
<evidence type="ECO:0000256" key="4">
    <source>
        <dbReference type="ARBA" id="ARBA00023136"/>
    </source>
</evidence>
<feature type="region of interest" description="Disordered" evidence="5">
    <location>
        <begin position="41"/>
        <end position="126"/>
    </location>
</feature>
<dbReference type="WBParaSite" id="PSU_v2.g20793.t1">
    <property type="protein sequence ID" value="PSU_v2.g20793.t1"/>
    <property type="gene ID" value="PSU_v2.g20793"/>
</dbReference>
<evidence type="ECO:0000256" key="1">
    <source>
        <dbReference type="ARBA" id="ARBA00004141"/>
    </source>
</evidence>
<dbReference type="GO" id="GO:0016020">
    <property type="term" value="C:membrane"/>
    <property type="evidence" value="ECO:0007669"/>
    <property type="project" value="UniProtKB-SubCell"/>
</dbReference>
<dbReference type="InterPro" id="IPR004842">
    <property type="entry name" value="SLC12A_fam"/>
</dbReference>
<feature type="domain" description="SLC12A transporter C-terminal" evidence="6">
    <location>
        <begin position="1"/>
        <end position="344"/>
    </location>
</feature>
<dbReference type="PANTHER" id="PTHR11827:SF103">
    <property type="entry name" value="SODIUM CHLORIDE COTRANSPORTER 69, ISOFORM E"/>
    <property type="match status" value="1"/>
</dbReference>
<dbReference type="GO" id="GO:0006884">
    <property type="term" value="P:cell volume homeostasis"/>
    <property type="evidence" value="ECO:0007669"/>
    <property type="project" value="TreeGrafter"/>
</dbReference>
<comment type="subcellular location">
    <subcellularLocation>
        <location evidence="1">Membrane</location>
        <topology evidence="1">Multi-pass membrane protein</topology>
    </subcellularLocation>
</comment>
<protein>
    <submittedName>
        <fullName evidence="8">SLC12A transporter C-terminal domain-containing protein</fullName>
    </submittedName>
</protein>
<feature type="compositionally biased region" description="Acidic residues" evidence="5">
    <location>
        <begin position="77"/>
        <end position="98"/>
    </location>
</feature>
<keyword evidence="4" id="KW-0472">Membrane</keyword>
<evidence type="ECO:0000313" key="7">
    <source>
        <dbReference type="Proteomes" id="UP000887577"/>
    </source>
</evidence>
<dbReference type="Pfam" id="PF03522">
    <property type="entry name" value="SLC12"/>
    <property type="match status" value="1"/>
</dbReference>
<evidence type="ECO:0000256" key="2">
    <source>
        <dbReference type="ARBA" id="ARBA00022692"/>
    </source>
</evidence>
<dbReference type="GO" id="GO:1990573">
    <property type="term" value="P:potassium ion import across plasma membrane"/>
    <property type="evidence" value="ECO:0007669"/>
    <property type="project" value="TreeGrafter"/>
</dbReference>
<dbReference type="Proteomes" id="UP000887577">
    <property type="component" value="Unplaced"/>
</dbReference>